<protein>
    <submittedName>
        <fullName evidence="3">Uncharacterized protein</fullName>
    </submittedName>
</protein>
<dbReference type="EMBL" id="GG671513">
    <property type="protein sequence ID" value="EER18736.1"/>
    <property type="molecule type" value="Genomic_DNA"/>
</dbReference>
<feature type="region of interest" description="Disordered" evidence="2">
    <location>
        <begin position="275"/>
        <end position="327"/>
    </location>
</feature>
<dbReference type="AlphaFoldDB" id="C5K9G4"/>
<reference evidence="3 4" key="1">
    <citation type="submission" date="2008-07" db="EMBL/GenBank/DDBJ databases">
        <authorList>
            <person name="El-Sayed N."/>
            <person name="Caler E."/>
            <person name="Inman J."/>
            <person name="Amedeo P."/>
            <person name="Hass B."/>
            <person name="Wortman J."/>
        </authorList>
    </citation>
    <scope>NUCLEOTIDE SEQUENCE [LARGE SCALE GENOMIC DNA]</scope>
    <source>
        <strain evidence="4">ATCC 50983 / TXsc</strain>
    </source>
</reference>
<accession>C5K9G4</accession>
<dbReference type="GeneID" id="9048979"/>
<evidence type="ECO:0000256" key="1">
    <source>
        <dbReference type="SAM" id="Coils"/>
    </source>
</evidence>
<proteinExistence type="predicted"/>
<dbReference type="InParanoid" id="C5K9G4"/>
<dbReference type="RefSeq" id="XP_002786940.1">
    <property type="nucleotide sequence ID" value="XM_002786894.1"/>
</dbReference>
<feature type="compositionally biased region" description="Pro residues" evidence="2">
    <location>
        <begin position="283"/>
        <end position="301"/>
    </location>
</feature>
<keyword evidence="4" id="KW-1185">Reference proteome</keyword>
<gene>
    <name evidence="3" type="ORF">Pmar_PMAR006354</name>
</gene>
<evidence type="ECO:0000313" key="4">
    <source>
        <dbReference type="Proteomes" id="UP000007800"/>
    </source>
</evidence>
<evidence type="ECO:0000313" key="3">
    <source>
        <dbReference type="EMBL" id="EER18736.1"/>
    </source>
</evidence>
<organism evidence="4">
    <name type="scientific">Perkinsus marinus (strain ATCC 50983 / TXsc)</name>
    <dbReference type="NCBI Taxonomy" id="423536"/>
    <lineage>
        <taxon>Eukaryota</taxon>
        <taxon>Sar</taxon>
        <taxon>Alveolata</taxon>
        <taxon>Perkinsozoa</taxon>
        <taxon>Perkinsea</taxon>
        <taxon>Perkinsida</taxon>
        <taxon>Perkinsidae</taxon>
        <taxon>Perkinsus</taxon>
    </lineage>
</organism>
<feature type="coiled-coil region" evidence="1">
    <location>
        <begin position="157"/>
        <end position="184"/>
    </location>
</feature>
<sequence>MRLFLSNICRDSVFVNLWVQPNESHDSYQTLNRIAVPAVGAGWTLQCKVPDTKMAEVCDLITATSKKLHEQLEAIGSTFEDETLTDLKEDITTKTATWKGELHSTKTATTTTSVEDASTVKVESYSESELPENAARMVEMAIQQASTEFKSKYGQAVANQSRQMSEAQKELERCQRRCRFLMAKLNIQQSDAEIDAAIDSSSHWTRAKVAILMLRDSAKLWTQLRGTPKKIHAETRIPREDLQGGLLSRRGVFGYLKLTKGVQAGRDFSGVFKNSGMRLELPPGSPRPPPATPPPKEPLPTIPLLKISGDPPQKPEREKREASEERNDEGKACQLFYNACVQCSSCNLKLRANGSQNAIELQRFAVNNRAITVLSP</sequence>
<evidence type="ECO:0000256" key="2">
    <source>
        <dbReference type="SAM" id="MobiDB-lite"/>
    </source>
</evidence>
<dbReference type="Proteomes" id="UP000007800">
    <property type="component" value="Unassembled WGS sequence"/>
</dbReference>
<name>C5K9G4_PERM5</name>
<feature type="compositionally biased region" description="Basic and acidic residues" evidence="2">
    <location>
        <begin position="313"/>
        <end position="327"/>
    </location>
</feature>
<keyword evidence="1" id="KW-0175">Coiled coil</keyword>